<name>A0A6J6HSE8_9ZZZZ</name>
<dbReference type="EMBL" id="CAEZUX010000067">
    <property type="protein sequence ID" value="CAB4615483.1"/>
    <property type="molecule type" value="Genomic_DNA"/>
</dbReference>
<accession>A0A6J6HSE8</accession>
<dbReference type="InterPro" id="IPR011008">
    <property type="entry name" value="Dimeric_a/b-barrel"/>
</dbReference>
<dbReference type="PANTHER" id="PTHR33336:SF3">
    <property type="entry name" value="ABM DOMAIN-CONTAINING PROTEIN"/>
    <property type="match status" value="1"/>
</dbReference>
<organism evidence="2">
    <name type="scientific">freshwater metagenome</name>
    <dbReference type="NCBI Taxonomy" id="449393"/>
    <lineage>
        <taxon>unclassified sequences</taxon>
        <taxon>metagenomes</taxon>
        <taxon>ecological metagenomes</taxon>
    </lineage>
</organism>
<dbReference type="PANTHER" id="PTHR33336">
    <property type="entry name" value="QUINOL MONOOXYGENASE YGIN-RELATED"/>
    <property type="match status" value="1"/>
</dbReference>
<dbReference type="SUPFAM" id="SSF54909">
    <property type="entry name" value="Dimeric alpha+beta barrel"/>
    <property type="match status" value="1"/>
</dbReference>
<evidence type="ECO:0000259" key="1">
    <source>
        <dbReference type="PROSITE" id="PS51725"/>
    </source>
</evidence>
<gene>
    <name evidence="2" type="ORF">UFOPK1874_00696</name>
</gene>
<protein>
    <submittedName>
        <fullName evidence="2">Unannotated protein</fullName>
    </submittedName>
</protein>
<evidence type="ECO:0000313" key="2">
    <source>
        <dbReference type="EMBL" id="CAB4615483.1"/>
    </source>
</evidence>
<feature type="domain" description="ABM" evidence="1">
    <location>
        <begin position="4"/>
        <end position="93"/>
    </location>
</feature>
<dbReference type="InterPro" id="IPR050744">
    <property type="entry name" value="AI-2_Isomerase_LsrG"/>
</dbReference>
<dbReference type="PROSITE" id="PS51725">
    <property type="entry name" value="ABM"/>
    <property type="match status" value="1"/>
</dbReference>
<dbReference type="Pfam" id="PF03992">
    <property type="entry name" value="ABM"/>
    <property type="match status" value="1"/>
</dbReference>
<dbReference type="GO" id="GO:0003824">
    <property type="term" value="F:catalytic activity"/>
    <property type="evidence" value="ECO:0007669"/>
    <property type="project" value="TreeGrafter"/>
</dbReference>
<dbReference type="Gene3D" id="3.30.70.100">
    <property type="match status" value="1"/>
</dbReference>
<reference evidence="2" key="1">
    <citation type="submission" date="2020-05" db="EMBL/GenBank/DDBJ databases">
        <authorList>
            <person name="Chiriac C."/>
            <person name="Salcher M."/>
            <person name="Ghai R."/>
            <person name="Kavagutti S V."/>
        </authorList>
    </citation>
    <scope>NUCLEOTIDE SEQUENCE</scope>
</reference>
<dbReference type="InterPro" id="IPR007138">
    <property type="entry name" value="ABM_dom"/>
</dbReference>
<proteinExistence type="predicted"/>
<sequence>MSQVVAVVKLPAAPGKGKELAEAMKFALENVKSEEATRMYILHVDMANEDVLWMYELYDNQAAMDAHLGSDWFKELGAKVGGLVGGAPEFNMMTPLGGKGL</sequence>
<dbReference type="AlphaFoldDB" id="A0A6J6HSE8"/>